<dbReference type="EMBL" id="JZRB01000001">
    <property type="protein sequence ID" value="KJV37388.1"/>
    <property type="molecule type" value="Genomic_DNA"/>
</dbReference>
<dbReference type="AlphaFoldDB" id="A0A0F3L1N3"/>
<gene>
    <name evidence="4" type="ORF">VI08_00845</name>
</gene>
<dbReference type="CDD" id="cd03443">
    <property type="entry name" value="PaaI_thioesterase"/>
    <property type="match status" value="1"/>
</dbReference>
<dbReference type="PANTHER" id="PTHR43240:SF5">
    <property type="entry name" value="1,4-DIHYDROXY-2-NAPHTHOYL-COA THIOESTERASE 1"/>
    <property type="match status" value="1"/>
</dbReference>
<organism evidence="4 5">
    <name type="scientific">Luteibacter yeojuensis</name>
    <dbReference type="NCBI Taxonomy" id="345309"/>
    <lineage>
        <taxon>Bacteria</taxon>
        <taxon>Pseudomonadati</taxon>
        <taxon>Pseudomonadota</taxon>
        <taxon>Gammaproteobacteria</taxon>
        <taxon>Lysobacterales</taxon>
        <taxon>Rhodanobacteraceae</taxon>
        <taxon>Luteibacter</taxon>
    </lineage>
</organism>
<dbReference type="Proteomes" id="UP000033651">
    <property type="component" value="Unassembled WGS sequence"/>
</dbReference>
<dbReference type="GO" id="GO:0061522">
    <property type="term" value="F:1,4-dihydroxy-2-naphthoyl-CoA thioesterase activity"/>
    <property type="evidence" value="ECO:0007669"/>
    <property type="project" value="TreeGrafter"/>
</dbReference>
<dbReference type="InterPro" id="IPR003736">
    <property type="entry name" value="PAAI_dom"/>
</dbReference>
<protein>
    <recommendedName>
        <fullName evidence="3">Thioesterase domain-containing protein</fullName>
    </recommendedName>
</protein>
<dbReference type="RefSeq" id="WP_045827627.1">
    <property type="nucleotide sequence ID" value="NZ_JZRB01000001.1"/>
</dbReference>
<name>A0A0F3L1N3_9GAMM</name>
<proteinExistence type="inferred from homology"/>
<dbReference type="NCBIfam" id="TIGR00369">
    <property type="entry name" value="unchar_dom_1"/>
    <property type="match status" value="1"/>
</dbReference>
<evidence type="ECO:0000256" key="1">
    <source>
        <dbReference type="ARBA" id="ARBA00008324"/>
    </source>
</evidence>
<dbReference type="PATRIC" id="fig|345309.4.peg.173"/>
<evidence type="ECO:0000259" key="3">
    <source>
        <dbReference type="Pfam" id="PF03061"/>
    </source>
</evidence>
<dbReference type="GO" id="GO:0005829">
    <property type="term" value="C:cytosol"/>
    <property type="evidence" value="ECO:0007669"/>
    <property type="project" value="TreeGrafter"/>
</dbReference>
<reference evidence="4 5" key="1">
    <citation type="submission" date="2015-03" db="EMBL/GenBank/DDBJ databases">
        <title>Draft genome sequence of Luteibacter yeojuensis strain SU11.</title>
        <authorList>
            <person name="Sulaiman J."/>
            <person name="Priya K."/>
            <person name="Chan K.-G."/>
        </authorList>
    </citation>
    <scope>NUCLEOTIDE SEQUENCE [LARGE SCALE GENOMIC DNA]</scope>
    <source>
        <strain evidence="4 5">SU11</strain>
    </source>
</reference>
<feature type="domain" description="Thioesterase" evidence="3">
    <location>
        <begin position="51"/>
        <end position="129"/>
    </location>
</feature>
<dbReference type="InterPro" id="IPR029069">
    <property type="entry name" value="HotDog_dom_sf"/>
</dbReference>
<accession>A0A0F3L1N3</accession>
<comment type="similarity">
    <text evidence="1">Belongs to the thioesterase PaaI family.</text>
</comment>
<dbReference type="SUPFAM" id="SSF54637">
    <property type="entry name" value="Thioesterase/thiol ester dehydrase-isomerase"/>
    <property type="match status" value="1"/>
</dbReference>
<comment type="caution">
    <text evidence="4">The sequence shown here is derived from an EMBL/GenBank/DDBJ whole genome shotgun (WGS) entry which is preliminary data.</text>
</comment>
<dbReference type="InterPro" id="IPR006683">
    <property type="entry name" value="Thioestr_dom"/>
</dbReference>
<dbReference type="PANTHER" id="PTHR43240">
    <property type="entry name" value="1,4-DIHYDROXY-2-NAPHTHOYL-COA THIOESTERASE 1"/>
    <property type="match status" value="1"/>
</dbReference>
<keyword evidence="2" id="KW-0378">Hydrolase</keyword>
<evidence type="ECO:0000313" key="5">
    <source>
        <dbReference type="Proteomes" id="UP000033651"/>
    </source>
</evidence>
<dbReference type="Gene3D" id="3.10.129.10">
    <property type="entry name" value="Hotdog Thioesterase"/>
    <property type="match status" value="1"/>
</dbReference>
<keyword evidence="5" id="KW-1185">Reference proteome</keyword>
<evidence type="ECO:0000313" key="4">
    <source>
        <dbReference type="EMBL" id="KJV37388.1"/>
    </source>
</evidence>
<evidence type="ECO:0000256" key="2">
    <source>
        <dbReference type="ARBA" id="ARBA00022801"/>
    </source>
</evidence>
<dbReference type="Pfam" id="PF03061">
    <property type="entry name" value="4HBT"/>
    <property type="match status" value="1"/>
</dbReference>
<dbReference type="OrthoDB" id="9798208at2"/>
<sequence length="150" mass="16330">MAIWKHPLDLDRINHWSRNTMMETLDIRFTAFGDDWLRGTMPVDHRTQQPFGLLHGGASVVLAETLGSSASLLTLDVDKEIAVGLDINANHIRGVRGGLVTGTAKAVHLGRTTQVWEIRIEEETGKLVCLSRLTMAVIPSPGGAPGNLRA</sequence>